<dbReference type="GO" id="GO:0005524">
    <property type="term" value="F:ATP binding"/>
    <property type="evidence" value="ECO:0007669"/>
    <property type="project" value="UniProtKB-UniRule"/>
</dbReference>
<dbReference type="InterPro" id="IPR036451">
    <property type="entry name" value="CblAdoTrfase-like_sf"/>
</dbReference>
<evidence type="ECO:0000256" key="3">
    <source>
        <dbReference type="ARBA" id="ARBA00022840"/>
    </source>
</evidence>
<name>A0A1G2PTM4_9BACT</name>
<comment type="similarity">
    <text evidence="4">Belongs to the Cob(I)alamin adenosyltransferase family.</text>
</comment>
<sequence>MPQLNAFILPSGSSAVTNLHLARNVVRRAERTVLAANVNDNPLLIKFLNRSSSLLFSVARWLNQKEGNIEKILLTKSKNKTPSFGTEFFLLKQTNLISG</sequence>
<evidence type="ECO:0000313" key="6">
    <source>
        <dbReference type="EMBL" id="OHA51684.1"/>
    </source>
</evidence>
<evidence type="ECO:0000313" key="7">
    <source>
        <dbReference type="Proteomes" id="UP000176951"/>
    </source>
</evidence>
<dbReference type="Proteomes" id="UP000176951">
    <property type="component" value="Unassembled WGS sequence"/>
</dbReference>
<comment type="pathway">
    <text evidence="4">Cofactor biosynthesis; adenosylcobalamin biosynthesis; adenosylcobalamin from cob(II)yrinate a,c-diamide: step 2/7.</text>
</comment>
<evidence type="ECO:0000256" key="2">
    <source>
        <dbReference type="ARBA" id="ARBA00022741"/>
    </source>
</evidence>
<dbReference type="UniPathway" id="UPA00148">
    <property type="reaction ID" value="UER00233"/>
</dbReference>
<evidence type="ECO:0000256" key="4">
    <source>
        <dbReference type="RuleBase" id="RU366026"/>
    </source>
</evidence>
<dbReference type="GO" id="GO:0008817">
    <property type="term" value="F:corrinoid adenosyltransferase activity"/>
    <property type="evidence" value="ECO:0007669"/>
    <property type="project" value="UniProtKB-UniRule"/>
</dbReference>
<keyword evidence="4" id="KW-0169">Cobalamin biosynthesis</keyword>
<dbReference type="SUPFAM" id="SSF89028">
    <property type="entry name" value="Cobalamin adenosyltransferase-like"/>
    <property type="match status" value="1"/>
</dbReference>
<comment type="catalytic activity">
    <reaction evidence="4">
        <text>2 cob(II)alamin + reduced [electron-transfer flavoprotein] + 2 ATP = 2 adenosylcob(III)alamin + 2 triphosphate + oxidized [electron-transfer flavoprotein] + 3 H(+)</text>
        <dbReference type="Rhea" id="RHEA:28671"/>
        <dbReference type="Rhea" id="RHEA-COMP:10685"/>
        <dbReference type="Rhea" id="RHEA-COMP:10686"/>
        <dbReference type="ChEBI" id="CHEBI:15378"/>
        <dbReference type="ChEBI" id="CHEBI:16304"/>
        <dbReference type="ChEBI" id="CHEBI:18036"/>
        <dbReference type="ChEBI" id="CHEBI:18408"/>
        <dbReference type="ChEBI" id="CHEBI:30616"/>
        <dbReference type="ChEBI" id="CHEBI:57692"/>
        <dbReference type="ChEBI" id="CHEBI:58307"/>
        <dbReference type="EC" id="2.5.1.17"/>
    </reaction>
</comment>
<dbReference type="GO" id="GO:0009236">
    <property type="term" value="P:cobalamin biosynthetic process"/>
    <property type="evidence" value="ECO:0007669"/>
    <property type="project" value="UniProtKB-UniRule"/>
</dbReference>
<dbReference type="PANTHER" id="PTHR12213">
    <property type="entry name" value="CORRINOID ADENOSYLTRANSFERASE"/>
    <property type="match status" value="1"/>
</dbReference>
<keyword evidence="3 4" id="KW-0067">ATP-binding</keyword>
<evidence type="ECO:0000256" key="1">
    <source>
        <dbReference type="ARBA" id="ARBA00022679"/>
    </source>
</evidence>
<dbReference type="AlphaFoldDB" id="A0A1G2PTM4"/>
<gene>
    <name evidence="6" type="ORF">A3A97_00560</name>
</gene>
<reference evidence="6 7" key="1">
    <citation type="journal article" date="2016" name="Nat. Commun.">
        <title>Thousands of microbial genomes shed light on interconnected biogeochemical processes in an aquifer system.</title>
        <authorList>
            <person name="Anantharaman K."/>
            <person name="Brown C.T."/>
            <person name="Hug L.A."/>
            <person name="Sharon I."/>
            <person name="Castelle C.J."/>
            <person name="Probst A.J."/>
            <person name="Thomas B.C."/>
            <person name="Singh A."/>
            <person name="Wilkins M.J."/>
            <person name="Karaoz U."/>
            <person name="Brodie E.L."/>
            <person name="Williams K.H."/>
            <person name="Hubbard S.S."/>
            <person name="Banfield J.F."/>
        </authorList>
    </citation>
    <scope>NUCLEOTIDE SEQUENCE [LARGE SCALE GENOMIC DNA]</scope>
</reference>
<feature type="domain" description="Cobalamin adenosyltransferase-like" evidence="5">
    <location>
        <begin position="2"/>
        <end position="62"/>
    </location>
</feature>
<protein>
    <recommendedName>
        <fullName evidence="4">Corrinoid adenosyltransferase</fullName>
        <ecNumber evidence="4">2.5.1.17</ecNumber>
    </recommendedName>
    <alternativeName>
        <fullName evidence="4">Cob(II)alamin adenosyltransferase</fullName>
    </alternativeName>
    <alternativeName>
        <fullName evidence="4">Cob(II)yrinic acid a,c-diamide adenosyltransferase</fullName>
    </alternativeName>
    <alternativeName>
        <fullName evidence="4">Cobinamide/cobalamin adenosyltransferase</fullName>
    </alternativeName>
</protein>
<keyword evidence="1 4" id="KW-0808">Transferase</keyword>
<dbReference type="InterPro" id="IPR016030">
    <property type="entry name" value="CblAdoTrfase-like"/>
</dbReference>
<comment type="caution">
    <text evidence="6">The sequence shown here is derived from an EMBL/GenBank/DDBJ whole genome shotgun (WGS) entry which is preliminary data.</text>
</comment>
<dbReference type="Pfam" id="PF01923">
    <property type="entry name" value="Cob_adeno_trans"/>
    <property type="match status" value="1"/>
</dbReference>
<comment type="catalytic activity">
    <reaction evidence="4">
        <text>2 cob(II)yrinate a,c diamide + reduced [electron-transfer flavoprotein] + 2 ATP = 2 adenosylcob(III)yrinate a,c-diamide + 2 triphosphate + oxidized [electron-transfer flavoprotein] + 3 H(+)</text>
        <dbReference type="Rhea" id="RHEA:11528"/>
        <dbReference type="Rhea" id="RHEA-COMP:10685"/>
        <dbReference type="Rhea" id="RHEA-COMP:10686"/>
        <dbReference type="ChEBI" id="CHEBI:15378"/>
        <dbReference type="ChEBI" id="CHEBI:18036"/>
        <dbReference type="ChEBI" id="CHEBI:30616"/>
        <dbReference type="ChEBI" id="CHEBI:57692"/>
        <dbReference type="ChEBI" id="CHEBI:58307"/>
        <dbReference type="ChEBI" id="CHEBI:58503"/>
        <dbReference type="ChEBI" id="CHEBI:58537"/>
        <dbReference type="EC" id="2.5.1.17"/>
    </reaction>
</comment>
<accession>A0A1G2PTM4</accession>
<dbReference type="PANTHER" id="PTHR12213:SF0">
    <property type="entry name" value="CORRINOID ADENOSYLTRANSFERASE MMAB"/>
    <property type="match status" value="1"/>
</dbReference>
<organism evidence="6 7">
    <name type="scientific">Candidatus Terrybacteria bacterium RIFCSPLOWO2_01_FULL_40_23</name>
    <dbReference type="NCBI Taxonomy" id="1802366"/>
    <lineage>
        <taxon>Bacteria</taxon>
        <taxon>Candidatus Terryibacteriota</taxon>
    </lineage>
</organism>
<evidence type="ECO:0000259" key="5">
    <source>
        <dbReference type="Pfam" id="PF01923"/>
    </source>
</evidence>
<dbReference type="Gene3D" id="1.20.1200.10">
    <property type="entry name" value="Cobalamin adenosyltransferase-like"/>
    <property type="match status" value="1"/>
</dbReference>
<dbReference type="EC" id="2.5.1.17" evidence="4"/>
<dbReference type="InterPro" id="IPR029499">
    <property type="entry name" value="PduO-typ"/>
</dbReference>
<proteinExistence type="inferred from homology"/>
<dbReference type="EMBL" id="MHSW01000019">
    <property type="protein sequence ID" value="OHA51684.1"/>
    <property type="molecule type" value="Genomic_DNA"/>
</dbReference>
<keyword evidence="2 4" id="KW-0547">Nucleotide-binding</keyword>